<keyword evidence="1" id="KW-0472">Membrane</keyword>
<gene>
    <name evidence="2" type="ORF">EDS130_LOCUS34956</name>
</gene>
<feature type="transmembrane region" description="Helical" evidence="1">
    <location>
        <begin position="6"/>
        <end position="31"/>
    </location>
</feature>
<accession>A0A815JP17</accession>
<name>A0A815JP17_ADIRI</name>
<comment type="caution">
    <text evidence="2">The sequence shown here is derived from an EMBL/GenBank/DDBJ whole genome shotgun (WGS) entry which is preliminary data.</text>
</comment>
<evidence type="ECO:0000313" key="3">
    <source>
        <dbReference type="Proteomes" id="UP000663852"/>
    </source>
</evidence>
<keyword evidence="1" id="KW-0812">Transmembrane</keyword>
<dbReference type="AlphaFoldDB" id="A0A815JP17"/>
<proteinExistence type="predicted"/>
<organism evidence="2 3">
    <name type="scientific">Adineta ricciae</name>
    <name type="common">Rotifer</name>
    <dbReference type="NCBI Taxonomy" id="249248"/>
    <lineage>
        <taxon>Eukaryota</taxon>
        <taxon>Metazoa</taxon>
        <taxon>Spiralia</taxon>
        <taxon>Gnathifera</taxon>
        <taxon>Rotifera</taxon>
        <taxon>Eurotatoria</taxon>
        <taxon>Bdelloidea</taxon>
        <taxon>Adinetida</taxon>
        <taxon>Adinetidae</taxon>
        <taxon>Adineta</taxon>
    </lineage>
</organism>
<reference evidence="2" key="1">
    <citation type="submission" date="2021-02" db="EMBL/GenBank/DDBJ databases">
        <authorList>
            <person name="Nowell W R."/>
        </authorList>
    </citation>
    <scope>NUCLEOTIDE SEQUENCE</scope>
</reference>
<keyword evidence="1" id="KW-1133">Transmembrane helix</keyword>
<evidence type="ECO:0000256" key="1">
    <source>
        <dbReference type="SAM" id="Phobius"/>
    </source>
</evidence>
<dbReference type="Proteomes" id="UP000663852">
    <property type="component" value="Unassembled WGS sequence"/>
</dbReference>
<dbReference type="EMBL" id="CAJNOJ010000300">
    <property type="protein sequence ID" value="CAF1381589.1"/>
    <property type="molecule type" value="Genomic_DNA"/>
</dbReference>
<evidence type="ECO:0000313" key="2">
    <source>
        <dbReference type="EMBL" id="CAF1381589.1"/>
    </source>
</evidence>
<protein>
    <submittedName>
        <fullName evidence="2">Uncharacterized protein</fullName>
    </submittedName>
</protein>
<sequence>MNALFWTALCVGGAILFGIAATVVVSLIPVYTEKNTDALANVKGKAFSMNYSLNSASLASGDLSATQRDVLSAQLSSLIEEKVSVELTSATVKSAASKRSLFRRQAAQSVVLEIRGAIKGQKGCATRCTLNAVKKFQSLLCTTELLIIQ</sequence>